<accession>A0AA39PQ79</accession>
<feature type="compositionally biased region" description="Low complexity" evidence="1">
    <location>
        <begin position="395"/>
        <end position="404"/>
    </location>
</feature>
<name>A0AA39PQ79_9AGAR</name>
<gene>
    <name evidence="2" type="ORF">IW261DRAFT_1439855</name>
</gene>
<evidence type="ECO:0000313" key="2">
    <source>
        <dbReference type="EMBL" id="KAK0488523.1"/>
    </source>
</evidence>
<feature type="compositionally biased region" description="Polar residues" evidence="1">
    <location>
        <begin position="379"/>
        <end position="390"/>
    </location>
</feature>
<dbReference type="AlphaFoldDB" id="A0AA39PQ79"/>
<proteinExistence type="predicted"/>
<sequence length="492" mass="53245">MVDACVGSGSGQGEVVMENILVLEEAEHVEASADTASLLSESVCIDTVEPSRTSVSIQAMPEVEEFKCELVLKESKDASIGTDPVSRTSIGVQCEPAPVESKCELASEASKDVSIGTDRVSRTSIGIQCESAPVGLQTVCAPGESQGCLSAPSADWNSPPQTMAAPDAFSVPAVTSIYNLYTMAPTITFPSVEDLARTPEFERLRREIQMLGETESVNPASLSASALGPPPPSLSESTSTSIPTPRRKDGFEYFDPSFGPDARHLWSREFWYLFLRNKELTQTVYDALLPVQWAKEATDEDKSKMEMGLELVRSYARQLSEHATNPILLLPGNILPEEDEDDDESSVASAEDEPTIDTSGSSTFSSSIRSPSPFVRPSNPQSRFLDSSEASVAAPSIRQRISSPSRRRPGLAQITNAPRTVRTPPQMKTRGIRGSEQGVPTPPPSLRPKLARRTNRFPLAVPTTGRKDESDSPSRPARIVPPSSSKLPRWRG</sequence>
<feature type="compositionally biased region" description="Acidic residues" evidence="1">
    <location>
        <begin position="336"/>
        <end position="355"/>
    </location>
</feature>
<feature type="region of interest" description="Disordered" evidence="1">
    <location>
        <begin position="332"/>
        <end position="492"/>
    </location>
</feature>
<protein>
    <submittedName>
        <fullName evidence="2">Uncharacterized protein</fullName>
    </submittedName>
</protein>
<feature type="compositionally biased region" description="Low complexity" evidence="1">
    <location>
        <begin position="234"/>
        <end position="244"/>
    </location>
</feature>
<dbReference type="EMBL" id="JAUEPR010000002">
    <property type="protein sequence ID" value="KAK0488523.1"/>
    <property type="molecule type" value="Genomic_DNA"/>
</dbReference>
<comment type="caution">
    <text evidence="2">The sequence shown here is derived from an EMBL/GenBank/DDBJ whole genome shotgun (WGS) entry which is preliminary data.</text>
</comment>
<keyword evidence="3" id="KW-1185">Reference proteome</keyword>
<feature type="compositionally biased region" description="Low complexity" evidence="1">
    <location>
        <begin position="358"/>
        <end position="378"/>
    </location>
</feature>
<evidence type="ECO:0000313" key="3">
    <source>
        <dbReference type="Proteomes" id="UP001175227"/>
    </source>
</evidence>
<evidence type="ECO:0000256" key="1">
    <source>
        <dbReference type="SAM" id="MobiDB-lite"/>
    </source>
</evidence>
<feature type="region of interest" description="Disordered" evidence="1">
    <location>
        <begin position="219"/>
        <end position="246"/>
    </location>
</feature>
<organism evidence="2 3">
    <name type="scientific">Armillaria novae-zelandiae</name>
    <dbReference type="NCBI Taxonomy" id="153914"/>
    <lineage>
        <taxon>Eukaryota</taxon>
        <taxon>Fungi</taxon>
        <taxon>Dikarya</taxon>
        <taxon>Basidiomycota</taxon>
        <taxon>Agaricomycotina</taxon>
        <taxon>Agaricomycetes</taxon>
        <taxon>Agaricomycetidae</taxon>
        <taxon>Agaricales</taxon>
        <taxon>Marasmiineae</taxon>
        <taxon>Physalacriaceae</taxon>
        <taxon>Armillaria</taxon>
    </lineage>
</organism>
<reference evidence="2" key="1">
    <citation type="submission" date="2023-06" db="EMBL/GenBank/DDBJ databases">
        <authorList>
            <consortium name="Lawrence Berkeley National Laboratory"/>
            <person name="Ahrendt S."/>
            <person name="Sahu N."/>
            <person name="Indic B."/>
            <person name="Wong-Bajracharya J."/>
            <person name="Merenyi Z."/>
            <person name="Ke H.-M."/>
            <person name="Monk M."/>
            <person name="Kocsube S."/>
            <person name="Drula E."/>
            <person name="Lipzen A."/>
            <person name="Balint B."/>
            <person name="Henrissat B."/>
            <person name="Andreopoulos B."/>
            <person name="Martin F.M."/>
            <person name="Harder C.B."/>
            <person name="Rigling D."/>
            <person name="Ford K.L."/>
            <person name="Foster G.D."/>
            <person name="Pangilinan J."/>
            <person name="Papanicolaou A."/>
            <person name="Barry K."/>
            <person name="LaButti K."/>
            <person name="Viragh M."/>
            <person name="Koriabine M."/>
            <person name="Yan M."/>
            <person name="Riley R."/>
            <person name="Champramary S."/>
            <person name="Plett K.L."/>
            <person name="Tsai I.J."/>
            <person name="Slot J."/>
            <person name="Sipos G."/>
            <person name="Plett J."/>
            <person name="Nagy L.G."/>
            <person name="Grigoriev I.V."/>
        </authorList>
    </citation>
    <scope>NUCLEOTIDE SEQUENCE</scope>
    <source>
        <strain evidence="2">ICMP 16352</strain>
    </source>
</reference>
<dbReference type="Proteomes" id="UP001175227">
    <property type="component" value="Unassembled WGS sequence"/>
</dbReference>